<dbReference type="InterPro" id="IPR043454">
    <property type="entry name" value="NPH3/RPT2-like"/>
</dbReference>
<gene>
    <name evidence="6" type="primary">RPT2</name>
    <name evidence="6" type="ORF">QJS10_CPB20g00067</name>
</gene>
<dbReference type="PROSITE" id="PS51649">
    <property type="entry name" value="NPH3"/>
    <property type="match status" value="1"/>
</dbReference>
<sequence length="566" mass="61574">MAAASVRNSNTSRLSLTMERTGQWVVSQEFPTDIVVVVGTESFPLHKFMLVAKSGYLRRKIMESDASDLTRLDITDIIPGGNAEVFERAAKFCYGVNFEITVHNIVALRCVAERLEMTDDYSLGNLVSRCNEFLHRAALTSLRGAVIVLRSCEALLPLAEELGIVQLSVEALSLKACTESRFPTRSPPDWWAAELAVLSPSSFNRVLSAIKSLGAAPHSLSTALSAFADHHLPLPSSASDRRTLLETIVSLLPTPADASPLPVGFLCTLLRASAAVGSPAAVRSELERRVSADLDQASVGDLLAIALDPTGERVADLEAVRRVVLGFVERERRSSLGLGGLLYGEGVCSAAMQRVARTVDAFVGEVATDEELSVSGFASVAGALPKSARRVDDDLYRAVDIYLKAHPTLDELEREKACSVMDPLKLSYEARLHASQNKRLPLQVMLHALYYDQLNLRSRQSDITTTNADVTRGQIQADSSLIKENEDLRSELMKMKMYVSDLKKTKTTSSSKRPTTAFFSSVTRKLGKLNPFGRLGSSKDTSVVDDAGVGVMAASAKPRRRRFSIS</sequence>
<accession>A0AAV9C7Q1</accession>
<reference evidence="6" key="1">
    <citation type="journal article" date="2023" name="Nat. Commun.">
        <title>Diploid and tetraploid genomes of Acorus and the evolution of monocots.</title>
        <authorList>
            <person name="Ma L."/>
            <person name="Liu K.W."/>
            <person name="Li Z."/>
            <person name="Hsiao Y.Y."/>
            <person name="Qi Y."/>
            <person name="Fu T."/>
            <person name="Tang G.D."/>
            <person name="Zhang D."/>
            <person name="Sun W.H."/>
            <person name="Liu D.K."/>
            <person name="Li Y."/>
            <person name="Chen G.Z."/>
            <person name="Liu X.D."/>
            <person name="Liao X.Y."/>
            <person name="Jiang Y.T."/>
            <person name="Yu X."/>
            <person name="Hao Y."/>
            <person name="Huang J."/>
            <person name="Zhao X.W."/>
            <person name="Ke S."/>
            <person name="Chen Y.Y."/>
            <person name="Wu W.L."/>
            <person name="Hsu J.L."/>
            <person name="Lin Y.F."/>
            <person name="Huang M.D."/>
            <person name="Li C.Y."/>
            <person name="Huang L."/>
            <person name="Wang Z.W."/>
            <person name="Zhao X."/>
            <person name="Zhong W.Y."/>
            <person name="Peng D.H."/>
            <person name="Ahmad S."/>
            <person name="Lan S."/>
            <person name="Zhang J.S."/>
            <person name="Tsai W.C."/>
            <person name="Van de Peer Y."/>
            <person name="Liu Z.J."/>
        </authorList>
    </citation>
    <scope>NUCLEOTIDE SEQUENCE</scope>
    <source>
        <strain evidence="6">CP</strain>
    </source>
</reference>
<dbReference type="Pfam" id="PF00651">
    <property type="entry name" value="BTB"/>
    <property type="match status" value="1"/>
</dbReference>
<comment type="similarity">
    <text evidence="3">Belongs to the NPH3 family.</text>
</comment>
<dbReference type="SUPFAM" id="SSF54695">
    <property type="entry name" value="POZ domain"/>
    <property type="match status" value="1"/>
</dbReference>
<keyword evidence="7" id="KW-1185">Reference proteome</keyword>
<dbReference type="InterPro" id="IPR027356">
    <property type="entry name" value="NPH3_dom"/>
</dbReference>
<evidence type="ECO:0000313" key="6">
    <source>
        <dbReference type="EMBL" id="KAK1284910.1"/>
    </source>
</evidence>
<feature type="domain" description="BTB" evidence="4">
    <location>
        <begin position="32"/>
        <end position="102"/>
    </location>
</feature>
<dbReference type="Gene3D" id="3.30.710.10">
    <property type="entry name" value="Potassium Channel Kv1.1, Chain A"/>
    <property type="match status" value="1"/>
</dbReference>
<evidence type="ECO:0000259" key="5">
    <source>
        <dbReference type="PROSITE" id="PS51649"/>
    </source>
</evidence>
<dbReference type="InterPro" id="IPR011333">
    <property type="entry name" value="SKP1/BTB/POZ_sf"/>
</dbReference>
<organism evidence="6 7">
    <name type="scientific">Acorus calamus</name>
    <name type="common">Sweet flag</name>
    <dbReference type="NCBI Taxonomy" id="4465"/>
    <lineage>
        <taxon>Eukaryota</taxon>
        <taxon>Viridiplantae</taxon>
        <taxon>Streptophyta</taxon>
        <taxon>Embryophyta</taxon>
        <taxon>Tracheophyta</taxon>
        <taxon>Spermatophyta</taxon>
        <taxon>Magnoliopsida</taxon>
        <taxon>Liliopsida</taxon>
        <taxon>Acoraceae</taxon>
        <taxon>Acorus</taxon>
    </lineage>
</organism>
<comment type="caution">
    <text evidence="6">The sequence shown here is derived from an EMBL/GenBank/DDBJ whole genome shotgun (WGS) entry which is preliminary data.</text>
</comment>
<dbReference type="SMART" id="SM00225">
    <property type="entry name" value="BTB"/>
    <property type="match status" value="1"/>
</dbReference>
<feature type="domain" description="NPH3" evidence="5">
    <location>
        <begin position="189"/>
        <end position="455"/>
    </location>
</feature>
<dbReference type="Pfam" id="PF03000">
    <property type="entry name" value="NPH3"/>
    <property type="match status" value="1"/>
</dbReference>
<dbReference type="EMBL" id="JAUJYO010000020">
    <property type="protein sequence ID" value="KAK1284910.1"/>
    <property type="molecule type" value="Genomic_DNA"/>
</dbReference>
<evidence type="ECO:0000256" key="1">
    <source>
        <dbReference type="ARBA" id="ARBA00004906"/>
    </source>
</evidence>
<evidence type="ECO:0000256" key="3">
    <source>
        <dbReference type="PROSITE-ProRule" id="PRU00982"/>
    </source>
</evidence>
<proteinExistence type="inferred from homology"/>
<protein>
    <submittedName>
        <fullName evidence="6">Root phototropism protein 2</fullName>
    </submittedName>
</protein>
<dbReference type="PANTHER" id="PTHR32370">
    <property type="entry name" value="OS12G0117600 PROTEIN"/>
    <property type="match status" value="1"/>
</dbReference>
<keyword evidence="2" id="KW-0833">Ubl conjugation pathway</keyword>
<name>A0AAV9C7Q1_ACOCL</name>
<dbReference type="Proteomes" id="UP001180020">
    <property type="component" value="Unassembled WGS sequence"/>
</dbReference>
<dbReference type="PROSITE" id="PS50097">
    <property type="entry name" value="BTB"/>
    <property type="match status" value="1"/>
</dbReference>
<comment type="pathway">
    <text evidence="1">Protein modification; protein ubiquitination.</text>
</comment>
<dbReference type="InterPro" id="IPR000210">
    <property type="entry name" value="BTB/POZ_dom"/>
</dbReference>
<evidence type="ECO:0000313" key="7">
    <source>
        <dbReference type="Proteomes" id="UP001180020"/>
    </source>
</evidence>
<dbReference type="AlphaFoldDB" id="A0AAV9C7Q1"/>
<evidence type="ECO:0000259" key="4">
    <source>
        <dbReference type="PROSITE" id="PS50097"/>
    </source>
</evidence>
<reference evidence="6" key="2">
    <citation type="submission" date="2023-06" db="EMBL/GenBank/DDBJ databases">
        <authorList>
            <person name="Ma L."/>
            <person name="Liu K.-W."/>
            <person name="Li Z."/>
            <person name="Hsiao Y.-Y."/>
            <person name="Qi Y."/>
            <person name="Fu T."/>
            <person name="Tang G."/>
            <person name="Zhang D."/>
            <person name="Sun W.-H."/>
            <person name="Liu D.-K."/>
            <person name="Li Y."/>
            <person name="Chen G.-Z."/>
            <person name="Liu X.-D."/>
            <person name="Liao X.-Y."/>
            <person name="Jiang Y.-T."/>
            <person name="Yu X."/>
            <person name="Hao Y."/>
            <person name="Huang J."/>
            <person name="Zhao X.-W."/>
            <person name="Ke S."/>
            <person name="Chen Y.-Y."/>
            <person name="Wu W.-L."/>
            <person name="Hsu J.-L."/>
            <person name="Lin Y.-F."/>
            <person name="Huang M.-D."/>
            <person name="Li C.-Y."/>
            <person name="Huang L."/>
            <person name="Wang Z.-W."/>
            <person name="Zhao X."/>
            <person name="Zhong W.-Y."/>
            <person name="Peng D.-H."/>
            <person name="Ahmad S."/>
            <person name="Lan S."/>
            <person name="Zhang J.-S."/>
            <person name="Tsai W.-C."/>
            <person name="Van De Peer Y."/>
            <person name="Liu Z.-J."/>
        </authorList>
    </citation>
    <scope>NUCLEOTIDE SEQUENCE</scope>
    <source>
        <strain evidence="6">CP</strain>
        <tissue evidence="6">Leaves</tissue>
    </source>
</reference>
<evidence type="ECO:0000256" key="2">
    <source>
        <dbReference type="ARBA" id="ARBA00022786"/>
    </source>
</evidence>